<dbReference type="EMBL" id="CP120682">
    <property type="protein sequence ID" value="WKN36622.1"/>
    <property type="molecule type" value="Genomic_DNA"/>
</dbReference>
<proteinExistence type="predicted"/>
<dbReference type="InterPro" id="IPR007730">
    <property type="entry name" value="SPOR-like_dom"/>
</dbReference>
<keyword evidence="2" id="KW-0472">Membrane</keyword>
<sequence length="215" mass="24274">MEEREHTGYHMEDSDDFGLPETDFHPIERDEEEVPPQFEEPRYYVEEEEKESNSGLIIAAIVGGILVIGLAVYLFVFDGTEQIASLFGEEEPAQTEYVVTEPEPEPVYEEPEPVYEEPIVEETPTLTPYAGIERVSSPTGLTYVVVASFVDYDLAMDYAQKLEAQGVGSKILDPTSRAPLIHRVAIADFATFTDGMQKIDTYRTNYGENAWILKY</sequence>
<name>A0AA49GKQ1_9BACT</name>
<keyword evidence="2" id="KW-1133">Transmembrane helix</keyword>
<evidence type="ECO:0000256" key="2">
    <source>
        <dbReference type="SAM" id="Phobius"/>
    </source>
</evidence>
<evidence type="ECO:0000313" key="4">
    <source>
        <dbReference type="EMBL" id="WKN36622.1"/>
    </source>
</evidence>
<feature type="compositionally biased region" description="Basic and acidic residues" evidence="1">
    <location>
        <begin position="1"/>
        <end position="12"/>
    </location>
</feature>
<dbReference type="AlphaFoldDB" id="A0AA49GKQ1"/>
<protein>
    <submittedName>
        <fullName evidence="4">SPOR domain-containing protein</fullName>
    </submittedName>
</protein>
<feature type="region of interest" description="Disordered" evidence="1">
    <location>
        <begin position="1"/>
        <end position="38"/>
    </location>
</feature>
<reference evidence="4" key="1">
    <citation type="journal article" date="2023" name="Comput. Struct. Biotechnol. J.">
        <title>Discovery of a novel marine Bacteroidetes with a rich repertoire of carbohydrate-active enzymes.</title>
        <authorList>
            <person name="Chen B."/>
            <person name="Liu G."/>
            <person name="Chen Q."/>
            <person name="Wang H."/>
            <person name="Liu L."/>
            <person name="Tang K."/>
        </authorList>
    </citation>
    <scope>NUCLEOTIDE SEQUENCE</scope>
    <source>
        <strain evidence="4">TK19036</strain>
    </source>
</reference>
<reference evidence="4" key="2">
    <citation type="journal article" date="2024" name="Antonie Van Leeuwenhoek">
        <title>Roseihalotalea indica gen. nov., sp. nov., a halophilic Bacteroidetes from mesopelagic Southwest Indian Ocean with higher carbohydrate metabolic potential.</title>
        <authorList>
            <person name="Chen B."/>
            <person name="Zhang M."/>
            <person name="Lin D."/>
            <person name="Ye J."/>
            <person name="Tang K."/>
        </authorList>
    </citation>
    <scope>NUCLEOTIDE SEQUENCE</scope>
    <source>
        <strain evidence="4">TK19036</strain>
    </source>
</reference>
<accession>A0AA49GKQ1</accession>
<organism evidence="4">
    <name type="scientific">Roseihalotalea indica</name>
    <dbReference type="NCBI Taxonomy" id="2867963"/>
    <lineage>
        <taxon>Bacteria</taxon>
        <taxon>Pseudomonadati</taxon>
        <taxon>Bacteroidota</taxon>
        <taxon>Cytophagia</taxon>
        <taxon>Cytophagales</taxon>
        <taxon>Catalimonadaceae</taxon>
        <taxon>Roseihalotalea</taxon>
    </lineage>
</organism>
<evidence type="ECO:0000256" key="1">
    <source>
        <dbReference type="SAM" id="MobiDB-lite"/>
    </source>
</evidence>
<feature type="transmembrane region" description="Helical" evidence="2">
    <location>
        <begin position="56"/>
        <end position="76"/>
    </location>
</feature>
<gene>
    <name evidence="4" type="ORF">K4G66_30120</name>
</gene>
<dbReference type="PROSITE" id="PS51724">
    <property type="entry name" value="SPOR"/>
    <property type="match status" value="1"/>
</dbReference>
<dbReference type="GO" id="GO:0042834">
    <property type="term" value="F:peptidoglycan binding"/>
    <property type="evidence" value="ECO:0007669"/>
    <property type="project" value="InterPro"/>
</dbReference>
<evidence type="ECO:0000259" key="3">
    <source>
        <dbReference type="PROSITE" id="PS51724"/>
    </source>
</evidence>
<keyword evidence="2" id="KW-0812">Transmembrane</keyword>
<feature type="domain" description="SPOR" evidence="3">
    <location>
        <begin position="136"/>
        <end position="215"/>
    </location>
</feature>